<evidence type="ECO:0008006" key="3">
    <source>
        <dbReference type="Google" id="ProtNLM"/>
    </source>
</evidence>
<sequence>INHVFYKYLNVFIIAYLDNILVYIKGTLKEHKIYIKKPKICKFHVLKIEFLGFIILRKGILVDSKKLLILIIVKKVQFFLEFTNFYKKFIKEYLRITVMVRSRGDCYP</sequence>
<accession>A0A6A6DYY2</accession>
<proteinExistence type="predicted"/>
<protein>
    <recommendedName>
        <fullName evidence="3">Reverse transcriptase domain-containing protein</fullName>
    </recommendedName>
</protein>
<reference evidence="1" key="1">
    <citation type="journal article" date="2020" name="Stud. Mycol.">
        <title>101 Dothideomycetes genomes: a test case for predicting lifestyles and emergence of pathogens.</title>
        <authorList>
            <person name="Haridas S."/>
            <person name="Albert R."/>
            <person name="Binder M."/>
            <person name="Bloem J."/>
            <person name="Labutti K."/>
            <person name="Salamov A."/>
            <person name="Andreopoulos B."/>
            <person name="Baker S."/>
            <person name="Barry K."/>
            <person name="Bills G."/>
            <person name="Bluhm B."/>
            <person name="Cannon C."/>
            <person name="Castanera R."/>
            <person name="Culley D."/>
            <person name="Daum C."/>
            <person name="Ezra D."/>
            <person name="Gonzalez J."/>
            <person name="Henrissat B."/>
            <person name="Kuo A."/>
            <person name="Liang C."/>
            <person name="Lipzen A."/>
            <person name="Lutzoni F."/>
            <person name="Magnuson J."/>
            <person name="Mondo S."/>
            <person name="Nolan M."/>
            <person name="Ohm R."/>
            <person name="Pangilinan J."/>
            <person name="Park H.-J."/>
            <person name="Ramirez L."/>
            <person name="Alfaro M."/>
            <person name="Sun H."/>
            <person name="Tritt A."/>
            <person name="Yoshinaga Y."/>
            <person name="Zwiers L.-H."/>
            <person name="Turgeon B."/>
            <person name="Goodwin S."/>
            <person name="Spatafora J."/>
            <person name="Crous P."/>
            <person name="Grigoriev I."/>
        </authorList>
    </citation>
    <scope>NUCLEOTIDE SEQUENCE</scope>
    <source>
        <strain evidence="1">CBS 207.26</strain>
    </source>
</reference>
<name>A0A6A6DYY2_9PEZI</name>
<dbReference type="InterPro" id="IPR043502">
    <property type="entry name" value="DNA/RNA_pol_sf"/>
</dbReference>
<evidence type="ECO:0000313" key="2">
    <source>
        <dbReference type="Proteomes" id="UP000800200"/>
    </source>
</evidence>
<gene>
    <name evidence="1" type="ORF">K469DRAFT_578472</name>
</gene>
<dbReference type="AlphaFoldDB" id="A0A6A6DYY2"/>
<feature type="non-terminal residue" evidence="1">
    <location>
        <position position="1"/>
    </location>
</feature>
<organism evidence="1 2">
    <name type="scientific">Zopfia rhizophila CBS 207.26</name>
    <dbReference type="NCBI Taxonomy" id="1314779"/>
    <lineage>
        <taxon>Eukaryota</taxon>
        <taxon>Fungi</taxon>
        <taxon>Dikarya</taxon>
        <taxon>Ascomycota</taxon>
        <taxon>Pezizomycotina</taxon>
        <taxon>Dothideomycetes</taxon>
        <taxon>Dothideomycetes incertae sedis</taxon>
        <taxon>Zopfiaceae</taxon>
        <taxon>Zopfia</taxon>
    </lineage>
</organism>
<dbReference type="SUPFAM" id="SSF56672">
    <property type="entry name" value="DNA/RNA polymerases"/>
    <property type="match status" value="1"/>
</dbReference>
<evidence type="ECO:0000313" key="1">
    <source>
        <dbReference type="EMBL" id="KAF2184887.1"/>
    </source>
</evidence>
<dbReference type="EMBL" id="ML994636">
    <property type="protein sequence ID" value="KAF2184887.1"/>
    <property type="molecule type" value="Genomic_DNA"/>
</dbReference>
<dbReference type="Proteomes" id="UP000800200">
    <property type="component" value="Unassembled WGS sequence"/>
</dbReference>
<keyword evidence="2" id="KW-1185">Reference proteome</keyword>
<dbReference type="OrthoDB" id="3689183at2759"/>